<dbReference type="GO" id="GO:0008270">
    <property type="term" value="F:zinc ion binding"/>
    <property type="evidence" value="ECO:0007669"/>
    <property type="project" value="UniProtKB-UniRule"/>
</dbReference>
<proteinExistence type="predicted"/>
<reference evidence="7 8" key="1">
    <citation type="submission" date="2015-01" db="EMBL/GenBank/DDBJ databases">
        <title>The Genome Sequence of Exophiala oligosperma CBS72588.</title>
        <authorList>
            <consortium name="The Broad Institute Genomics Platform"/>
            <person name="Cuomo C."/>
            <person name="de Hoog S."/>
            <person name="Gorbushina A."/>
            <person name="Stielow B."/>
            <person name="Teixiera M."/>
            <person name="Abouelleil A."/>
            <person name="Chapman S.B."/>
            <person name="Priest M."/>
            <person name="Young S.K."/>
            <person name="Wortman J."/>
            <person name="Nusbaum C."/>
            <person name="Birren B."/>
        </authorList>
    </citation>
    <scope>NUCLEOTIDE SEQUENCE [LARGE SCALE GENOMIC DNA]</scope>
    <source>
        <strain evidence="7 8">CBS 72588</strain>
    </source>
</reference>
<dbReference type="InterPro" id="IPR007529">
    <property type="entry name" value="Znf_HIT"/>
</dbReference>
<evidence type="ECO:0000313" key="8">
    <source>
        <dbReference type="Proteomes" id="UP000053342"/>
    </source>
</evidence>
<dbReference type="InterPro" id="IPR051639">
    <property type="entry name" value="BCD1"/>
</dbReference>
<keyword evidence="3" id="KW-0862">Zinc</keyword>
<dbReference type="EMBL" id="KN847336">
    <property type="protein sequence ID" value="KIW41906.1"/>
    <property type="molecule type" value="Genomic_DNA"/>
</dbReference>
<evidence type="ECO:0000259" key="6">
    <source>
        <dbReference type="PROSITE" id="PS51083"/>
    </source>
</evidence>
<protein>
    <recommendedName>
        <fullName evidence="6">HIT-type domain-containing protein</fullName>
    </recommendedName>
</protein>
<dbReference type="PANTHER" id="PTHR13483:SF11">
    <property type="entry name" value="ZINC FINGER HIT DOMAIN-CONTAINING PROTEIN 3"/>
    <property type="match status" value="1"/>
</dbReference>
<name>A0A0D2APN4_9EURO</name>
<dbReference type="GO" id="GO:0000463">
    <property type="term" value="P:maturation of LSU-rRNA from tricistronic rRNA transcript (SSU-rRNA, 5.8S rRNA, LSU-rRNA)"/>
    <property type="evidence" value="ECO:0007669"/>
    <property type="project" value="TreeGrafter"/>
</dbReference>
<keyword evidence="2 4" id="KW-0863">Zinc-finger</keyword>
<dbReference type="GO" id="GO:0048254">
    <property type="term" value="P:snoRNA localization"/>
    <property type="evidence" value="ECO:0007669"/>
    <property type="project" value="TreeGrafter"/>
</dbReference>
<dbReference type="PROSITE" id="PS51083">
    <property type="entry name" value="ZF_HIT"/>
    <property type="match status" value="1"/>
</dbReference>
<dbReference type="AlphaFoldDB" id="A0A0D2APN4"/>
<evidence type="ECO:0000313" key="7">
    <source>
        <dbReference type="EMBL" id="KIW41906.1"/>
    </source>
</evidence>
<dbReference type="OrthoDB" id="18412at2759"/>
<dbReference type="VEuPathDB" id="FungiDB:PV06_05502"/>
<evidence type="ECO:0000256" key="1">
    <source>
        <dbReference type="ARBA" id="ARBA00022723"/>
    </source>
</evidence>
<evidence type="ECO:0000256" key="5">
    <source>
        <dbReference type="SAM" id="MobiDB-lite"/>
    </source>
</evidence>
<dbReference type="HOGENOM" id="CLU_129394_0_0_1"/>
<sequence length="164" mass="18319">MSLQPCAICGSRDSKYRCPSCRVTSCSLSCYKTHKNQCSQVALASDPKPSMTIVQDNISTDKENTSPREQLLQDPRLPELFEQYPLLRQKLRSIFDTTADGNNEISSNDHHHGRSKAGQPPAQRIARSLQNLEKELSSDNAERIGLKAFADLVADINSKQTRKT</sequence>
<dbReference type="GO" id="GO:0000492">
    <property type="term" value="P:box C/D snoRNP assembly"/>
    <property type="evidence" value="ECO:0007669"/>
    <property type="project" value="TreeGrafter"/>
</dbReference>
<dbReference type="RefSeq" id="XP_016262122.1">
    <property type="nucleotide sequence ID" value="XM_016406518.1"/>
</dbReference>
<dbReference type="STRING" id="215243.A0A0D2APN4"/>
<feature type="domain" description="HIT-type" evidence="6">
    <location>
        <begin position="6"/>
        <end position="38"/>
    </location>
</feature>
<dbReference type="Proteomes" id="UP000053342">
    <property type="component" value="Unassembled WGS sequence"/>
</dbReference>
<dbReference type="CDD" id="cd23024">
    <property type="entry name" value="zf-HIT_ZNHIT2-3"/>
    <property type="match status" value="1"/>
</dbReference>
<dbReference type="GO" id="GO:0070761">
    <property type="term" value="C:pre-snoRNP complex"/>
    <property type="evidence" value="ECO:0007669"/>
    <property type="project" value="TreeGrafter"/>
</dbReference>
<evidence type="ECO:0000256" key="4">
    <source>
        <dbReference type="PROSITE-ProRule" id="PRU00453"/>
    </source>
</evidence>
<dbReference type="GeneID" id="27357576"/>
<keyword evidence="1" id="KW-0479">Metal-binding</keyword>
<dbReference type="Pfam" id="PF04438">
    <property type="entry name" value="zf-HIT"/>
    <property type="match status" value="1"/>
</dbReference>
<dbReference type="GO" id="GO:0005634">
    <property type="term" value="C:nucleus"/>
    <property type="evidence" value="ECO:0007669"/>
    <property type="project" value="TreeGrafter"/>
</dbReference>
<keyword evidence="8" id="KW-1185">Reference proteome</keyword>
<organism evidence="7 8">
    <name type="scientific">Exophiala oligosperma</name>
    <dbReference type="NCBI Taxonomy" id="215243"/>
    <lineage>
        <taxon>Eukaryota</taxon>
        <taxon>Fungi</taxon>
        <taxon>Dikarya</taxon>
        <taxon>Ascomycota</taxon>
        <taxon>Pezizomycotina</taxon>
        <taxon>Eurotiomycetes</taxon>
        <taxon>Chaetothyriomycetidae</taxon>
        <taxon>Chaetothyriales</taxon>
        <taxon>Herpotrichiellaceae</taxon>
        <taxon>Exophiala</taxon>
    </lineage>
</organism>
<accession>A0A0D2APN4</accession>
<dbReference type="Gene3D" id="3.30.60.190">
    <property type="match status" value="1"/>
</dbReference>
<gene>
    <name evidence="7" type="ORF">PV06_05502</name>
</gene>
<evidence type="ECO:0000256" key="3">
    <source>
        <dbReference type="ARBA" id="ARBA00022833"/>
    </source>
</evidence>
<evidence type="ECO:0000256" key="2">
    <source>
        <dbReference type="ARBA" id="ARBA00022771"/>
    </source>
</evidence>
<dbReference type="SUPFAM" id="SSF144232">
    <property type="entry name" value="HIT/MYND zinc finger-like"/>
    <property type="match status" value="1"/>
</dbReference>
<feature type="region of interest" description="Disordered" evidence="5">
    <location>
        <begin position="98"/>
        <end position="122"/>
    </location>
</feature>
<dbReference type="PANTHER" id="PTHR13483">
    <property type="entry name" value="BOX C_D SNORNA PROTEIN 1-RELATED"/>
    <property type="match status" value="1"/>
</dbReference>